<name>A0AAW2UJB8_9LAMI</name>
<feature type="compositionally biased region" description="Basic and acidic residues" evidence="1">
    <location>
        <begin position="80"/>
        <end position="91"/>
    </location>
</feature>
<dbReference type="EMBL" id="JACGWN010000012">
    <property type="protein sequence ID" value="KAL0416310.1"/>
    <property type="molecule type" value="Genomic_DNA"/>
</dbReference>
<gene>
    <name evidence="2" type="ORF">Slati_3462900</name>
</gene>
<sequence>MWDVLRVEDPQSIIEEGCTTTKSVTILPPSPEKRLPPHSHLPPLLPHLSIGERKPPSGADSASDHSRGLWTESSPSSRWPQRDPRLDDSPI</sequence>
<evidence type="ECO:0000313" key="2">
    <source>
        <dbReference type="EMBL" id="KAL0416310.1"/>
    </source>
</evidence>
<protein>
    <submittedName>
        <fullName evidence="2">Uncharacterized protein</fullName>
    </submittedName>
</protein>
<proteinExistence type="predicted"/>
<organism evidence="2">
    <name type="scientific">Sesamum latifolium</name>
    <dbReference type="NCBI Taxonomy" id="2727402"/>
    <lineage>
        <taxon>Eukaryota</taxon>
        <taxon>Viridiplantae</taxon>
        <taxon>Streptophyta</taxon>
        <taxon>Embryophyta</taxon>
        <taxon>Tracheophyta</taxon>
        <taxon>Spermatophyta</taxon>
        <taxon>Magnoliopsida</taxon>
        <taxon>eudicotyledons</taxon>
        <taxon>Gunneridae</taxon>
        <taxon>Pentapetalae</taxon>
        <taxon>asterids</taxon>
        <taxon>lamiids</taxon>
        <taxon>Lamiales</taxon>
        <taxon>Pedaliaceae</taxon>
        <taxon>Sesamum</taxon>
    </lineage>
</organism>
<evidence type="ECO:0000256" key="1">
    <source>
        <dbReference type="SAM" id="MobiDB-lite"/>
    </source>
</evidence>
<reference evidence="2" key="1">
    <citation type="submission" date="2020-06" db="EMBL/GenBank/DDBJ databases">
        <authorList>
            <person name="Li T."/>
            <person name="Hu X."/>
            <person name="Zhang T."/>
            <person name="Song X."/>
            <person name="Zhang H."/>
            <person name="Dai N."/>
            <person name="Sheng W."/>
            <person name="Hou X."/>
            <person name="Wei L."/>
        </authorList>
    </citation>
    <scope>NUCLEOTIDE SEQUENCE</scope>
    <source>
        <strain evidence="2">KEN1</strain>
        <tissue evidence="2">Leaf</tissue>
    </source>
</reference>
<feature type="region of interest" description="Disordered" evidence="1">
    <location>
        <begin position="18"/>
        <end position="91"/>
    </location>
</feature>
<reference evidence="2" key="2">
    <citation type="journal article" date="2024" name="Plant">
        <title>Genomic evolution and insights into agronomic trait innovations of Sesamum species.</title>
        <authorList>
            <person name="Miao H."/>
            <person name="Wang L."/>
            <person name="Qu L."/>
            <person name="Liu H."/>
            <person name="Sun Y."/>
            <person name="Le M."/>
            <person name="Wang Q."/>
            <person name="Wei S."/>
            <person name="Zheng Y."/>
            <person name="Lin W."/>
            <person name="Duan Y."/>
            <person name="Cao H."/>
            <person name="Xiong S."/>
            <person name="Wang X."/>
            <person name="Wei L."/>
            <person name="Li C."/>
            <person name="Ma Q."/>
            <person name="Ju M."/>
            <person name="Zhao R."/>
            <person name="Li G."/>
            <person name="Mu C."/>
            <person name="Tian Q."/>
            <person name="Mei H."/>
            <person name="Zhang T."/>
            <person name="Gao T."/>
            <person name="Zhang H."/>
        </authorList>
    </citation>
    <scope>NUCLEOTIDE SEQUENCE</scope>
    <source>
        <strain evidence="2">KEN1</strain>
    </source>
</reference>
<comment type="caution">
    <text evidence="2">The sequence shown here is derived from an EMBL/GenBank/DDBJ whole genome shotgun (WGS) entry which is preliminary data.</text>
</comment>
<dbReference type="AlphaFoldDB" id="A0AAW2UJB8"/>
<accession>A0AAW2UJB8</accession>